<dbReference type="InterPro" id="IPR050536">
    <property type="entry name" value="DtxR_MntR_Metal-Reg"/>
</dbReference>
<dbReference type="SUPFAM" id="SSF50037">
    <property type="entry name" value="C-terminal domain of transcriptional repressors"/>
    <property type="match status" value="1"/>
</dbReference>
<evidence type="ECO:0000256" key="1">
    <source>
        <dbReference type="ARBA" id="ARBA00004496"/>
    </source>
</evidence>
<evidence type="ECO:0000256" key="7">
    <source>
        <dbReference type="ARBA" id="ARBA00023015"/>
    </source>
</evidence>
<accession>A0A399JAX3</accession>
<keyword evidence="4" id="KW-0963">Cytoplasm</keyword>
<reference evidence="14 15" key="1">
    <citation type="submission" date="2018-07" db="EMBL/GenBank/DDBJ databases">
        <title>Arthrobacter sp. nov., isolated from raw cow's milk with high bacterial count.</title>
        <authorList>
            <person name="Hahne J."/>
            <person name="Isele D."/>
            <person name="Lipski A."/>
        </authorList>
    </citation>
    <scope>NUCLEOTIDE SEQUENCE [LARGE SCALE GENOMIC DNA]</scope>
    <source>
        <strain evidence="14 15">JZ R-35</strain>
    </source>
</reference>
<dbReference type="FunFam" id="1.10.60.10:FF:000004">
    <property type="entry name" value="DtxR family transcriptional regulator"/>
    <property type="match status" value="1"/>
</dbReference>
<organism evidence="14 15">
    <name type="scientific">Galactobacter valiniphilus</name>
    <dbReference type="NCBI Taxonomy" id="2676122"/>
    <lineage>
        <taxon>Bacteria</taxon>
        <taxon>Bacillati</taxon>
        <taxon>Actinomycetota</taxon>
        <taxon>Actinomycetes</taxon>
        <taxon>Micrococcales</taxon>
        <taxon>Micrococcaceae</taxon>
        <taxon>Galactobacter</taxon>
    </lineage>
</organism>
<dbReference type="RefSeq" id="WP_119424661.1">
    <property type="nucleotide sequence ID" value="NZ_QQXK01000014.1"/>
</dbReference>
<dbReference type="InterPro" id="IPR036388">
    <property type="entry name" value="WH-like_DNA-bd_sf"/>
</dbReference>
<evidence type="ECO:0000256" key="4">
    <source>
        <dbReference type="ARBA" id="ARBA00022490"/>
    </source>
</evidence>
<evidence type="ECO:0000256" key="12">
    <source>
        <dbReference type="ARBA" id="ARBA00032593"/>
    </source>
</evidence>
<comment type="caution">
    <text evidence="14">The sequence shown here is derived from an EMBL/GenBank/DDBJ whole genome shotgun (WGS) entry which is preliminary data.</text>
</comment>
<keyword evidence="5" id="KW-0678">Repressor</keyword>
<dbReference type="GO" id="GO:0046983">
    <property type="term" value="F:protein dimerization activity"/>
    <property type="evidence" value="ECO:0007669"/>
    <property type="project" value="InterPro"/>
</dbReference>
<comment type="subcellular location">
    <subcellularLocation>
        <location evidence="1">Cytoplasm</location>
    </subcellularLocation>
</comment>
<dbReference type="Gene3D" id="2.30.30.90">
    <property type="match status" value="1"/>
</dbReference>
<name>A0A399JAX3_9MICC</name>
<evidence type="ECO:0000256" key="9">
    <source>
        <dbReference type="ARBA" id="ARBA00023159"/>
    </source>
</evidence>
<dbReference type="InterPro" id="IPR008988">
    <property type="entry name" value="Transcriptional_repressor_C"/>
</dbReference>
<dbReference type="Pfam" id="PF02742">
    <property type="entry name" value="Fe_dep_repr_C"/>
    <property type="match status" value="1"/>
</dbReference>
<dbReference type="Pfam" id="PF04023">
    <property type="entry name" value="FeoA"/>
    <property type="match status" value="1"/>
</dbReference>
<dbReference type="SUPFAM" id="SSF47979">
    <property type="entry name" value="Iron-dependent repressor protein, dimerization domain"/>
    <property type="match status" value="1"/>
</dbReference>
<keyword evidence="10" id="KW-0804">Transcription</keyword>
<keyword evidence="7" id="KW-0805">Transcription regulation</keyword>
<dbReference type="EMBL" id="QQXK01000014">
    <property type="protein sequence ID" value="RII42210.1"/>
    <property type="molecule type" value="Genomic_DNA"/>
</dbReference>
<gene>
    <name evidence="14" type="ORF">DWB68_08235</name>
</gene>
<proteinExistence type="inferred from homology"/>
<evidence type="ECO:0000256" key="11">
    <source>
        <dbReference type="ARBA" id="ARBA00023211"/>
    </source>
</evidence>
<evidence type="ECO:0000259" key="13">
    <source>
        <dbReference type="PROSITE" id="PS50944"/>
    </source>
</evidence>
<evidence type="ECO:0000256" key="5">
    <source>
        <dbReference type="ARBA" id="ARBA00022491"/>
    </source>
</evidence>
<evidence type="ECO:0000313" key="15">
    <source>
        <dbReference type="Proteomes" id="UP000265419"/>
    </source>
</evidence>
<dbReference type="PANTHER" id="PTHR33238:SF11">
    <property type="entry name" value="TRANSCRIPTIONAL REGULATOR MNTR"/>
    <property type="match status" value="1"/>
</dbReference>
<dbReference type="SMART" id="SM00529">
    <property type="entry name" value="HTH_DTXR"/>
    <property type="match status" value="1"/>
</dbReference>
<dbReference type="InterPro" id="IPR022689">
    <property type="entry name" value="Iron_dep_repressor"/>
</dbReference>
<keyword evidence="11" id="KW-0464">Manganese</keyword>
<evidence type="ECO:0000256" key="8">
    <source>
        <dbReference type="ARBA" id="ARBA00023125"/>
    </source>
</evidence>
<dbReference type="GO" id="GO:0045892">
    <property type="term" value="P:negative regulation of DNA-templated transcription"/>
    <property type="evidence" value="ECO:0007669"/>
    <property type="project" value="TreeGrafter"/>
</dbReference>
<dbReference type="GO" id="GO:0046914">
    <property type="term" value="F:transition metal ion binding"/>
    <property type="evidence" value="ECO:0007669"/>
    <property type="project" value="InterPro"/>
</dbReference>
<dbReference type="SUPFAM" id="SSF46785">
    <property type="entry name" value="Winged helix' DNA-binding domain"/>
    <property type="match status" value="1"/>
</dbReference>
<dbReference type="InterPro" id="IPR022687">
    <property type="entry name" value="HTH_DTXR"/>
</dbReference>
<dbReference type="PROSITE" id="PS50944">
    <property type="entry name" value="HTH_DTXR"/>
    <property type="match status" value="1"/>
</dbReference>
<evidence type="ECO:0000256" key="3">
    <source>
        <dbReference type="ARBA" id="ARBA00011738"/>
    </source>
</evidence>
<dbReference type="InterPro" id="IPR036421">
    <property type="entry name" value="Fe_dep_repressor_sf"/>
</dbReference>
<dbReference type="PANTHER" id="PTHR33238">
    <property type="entry name" value="IRON (METAL) DEPENDENT REPRESSOR, DTXR FAMILY"/>
    <property type="match status" value="1"/>
</dbReference>
<dbReference type="Pfam" id="PF01325">
    <property type="entry name" value="Fe_dep_repress"/>
    <property type="match status" value="1"/>
</dbReference>
<dbReference type="SMART" id="SM00899">
    <property type="entry name" value="FeoA"/>
    <property type="match status" value="1"/>
</dbReference>
<evidence type="ECO:0000256" key="6">
    <source>
        <dbReference type="ARBA" id="ARBA00023004"/>
    </source>
</evidence>
<keyword evidence="15" id="KW-1185">Reference proteome</keyword>
<dbReference type="InterPro" id="IPR038157">
    <property type="entry name" value="FeoA_core_dom"/>
</dbReference>
<dbReference type="InterPro" id="IPR007167">
    <property type="entry name" value="Fe-transptr_FeoA-like"/>
</dbReference>
<dbReference type="InterPro" id="IPR036390">
    <property type="entry name" value="WH_DNA-bd_sf"/>
</dbReference>
<dbReference type="Proteomes" id="UP000265419">
    <property type="component" value="Unassembled WGS sequence"/>
</dbReference>
<keyword evidence="8" id="KW-0238">DNA-binding</keyword>
<keyword evidence="6" id="KW-0408">Iron</keyword>
<dbReference type="Gene3D" id="1.10.10.10">
    <property type="entry name" value="Winged helix-like DNA-binding domain superfamily/Winged helix DNA-binding domain"/>
    <property type="match status" value="1"/>
</dbReference>
<dbReference type="InterPro" id="IPR001367">
    <property type="entry name" value="Fe_dep_repressor"/>
</dbReference>
<feature type="domain" description="HTH dtxR-type" evidence="13">
    <location>
        <begin position="6"/>
        <end position="68"/>
    </location>
</feature>
<keyword evidence="9" id="KW-0010">Activator</keyword>
<sequence>MEIDDITPVAQDYVKAIWNATEWGEPPITTKALAARFETSAPNVSETLRRLARQGLLIYAPYKPVELTEEGRRLALVMVRRHRLLETFLVNTLGYGWDEVHDDAERLEHAVTRRFMERIDALLGHPVADPHGDPIPREDLTVPHPEDACRLADAAPGSYQVLRINDDDPAILQRLEEWGVRPGTRVVIAANGAALTGAGQPLDEPALESIYARPLPA</sequence>
<dbReference type="GO" id="GO:0005737">
    <property type="term" value="C:cytoplasm"/>
    <property type="evidence" value="ECO:0007669"/>
    <property type="project" value="UniProtKB-SubCell"/>
</dbReference>
<comment type="similarity">
    <text evidence="2">Belongs to the DtxR/MntR family.</text>
</comment>
<dbReference type="AlphaFoldDB" id="A0A399JAX3"/>
<evidence type="ECO:0000313" key="14">
    <source>
        <dbReference type="EMBL" id="RII42210.1"/>
    </source>
</evidence>
<dbReference type="Gene3D" id="1.10.60.10">
    <property type="entry name" value="Iron dependent repressor, metal binding and dimerisation domain"/>
    <property type="match status" value="1"/>
</dbReference>
<evidence type="ECO:0000256" key="10">
    <source>
        <dbReference type="ARBA" id="ARBA00023163"/>
    </source>
</evidence>
<comment type="subunit">
    <text evidence="3">Homodimer.</text>
</comment>
<dbReference type="GO" id="GO:0003700">
    <property type="term" value="F:DNA-binding transcription factor activity"/>
    <property type="evidence" value="ECO:0007669"/>
    <property type="project" value="InterPro"/>
</dbReference>
<protein>
    <recommendedName>
        <fullName evidence="12">Manganese transport regulator</fullName>
    </recommendedName>
</protein>
<evidence type="ECO:0000256" key="2">
    <source>
        <dbReference type="ARBA" id="ARBA00007871"/>
    </source>
</evidence>
<dbReference type="GO" id="GO:0003677">
    <property type="term" value="F:DNA binding"/>
    <property type="evidence" value="ECO:0007669"/>
    <property type="project" value="UniProtKB-KW"/>
</dbReference>